<feature type="region of interest" description="Disordered" evidence="1">
    <location>
        <begin position="1"/>
        <end position="41"/>
    </location>
</feature>
<feature type="compositionally biased region" description="Basic and acidic residues" evidence="1">
    <location>
        <begin position="17"/>
        <end position="38"/>
    </location>
</feature>
<proteinExistence type="predicted"/>
<accession>A0A1G6JWD8</accession>
<keyword evidence="2" id="KW-1133">Transmembrane helix</keyword>
<reference evidence="4" key="1">
    <citation type="submission" date="2016-10" db="EMBL/GenBank/DDBJ databases">
        <authorList>
            <person name="de Groot N.N."/>
        </authorList>
    </citation>
    <scope>NUCLEOTIDE SEQUENCE [LARGE SCALE GENOMIC DNA]</scope>
    <source>
        <strain evidence="4">CDM_6</strain>
    </source>
</reference>
<dbReference type="Proteomes" id="UP000199320">
    <property type="component" value="Unassembled WGS sequence"/>
</dbReference>
<keyword evidence="2" id="KW-0472">Membrane</keyword>
<dbReference type="RefSeq" id="WP_092929176.1">
    <property type="nucleotide sequence ID" value="NZ_FMZP01000002.1"/>
</dbReference>
<keyword evidence="5" id="KW-1185">Reference proteome</keyword>
<feature type="transmembrane region" description="Helical" evidence="2">
    <location>
        <begin position="48"/>
        <end position="68"/>
    </location>
</feature>
<organism evidence="3 6">
    <name type="scientific">Natrinema hispanicum</name>
    <dbReference type="NCBI Taxonomy" id="392421"/>
    <lineage>
        <taxon>Archaea</taxon>
        <taxon>Methanobacteriati</taxon>
        <taxon>Methanobacteriota</taxon>
        <taxon>Stenosarchaea group</taxon>
        <taxon>Halobacteria</taxon>
        <taxon>Halobacteriales</taxon>
        <taxon>Natrialbaceae</taxon>
        <taxon>Natrinema</taxon>
    </lineage>
</organism>
<keyword evidence="2" id="KW-0812">Transmembrane</keyword>
<protein>
    <submittedName>
        <fullName evidence="3">Uncharacterized protein</fullName>
    </submittedName>
</protein>
<evidence type="ECO:0000313" key="5">
    <source>
        <dbReference type="Proteomes" id="UP000199320"/>
    </source>
</evidence>
<sequence length="107" mass="11686">MERDKTDGNGTSTVESDSSREEERTGTGVERRRSERDQSPPQLGSRILVTWFELTVVGITGSLLGTTVGGPVGFLIYLATSLLTVGVIFYNVNQLIKGWVQLTGERP</sequence>
<dbReference type="Proteomes" id="UP000324021">
    <property type="component" value="Unassembled WGS sequence"/>
</dbReference>
<dbReference type="OrthoDB" id="185698at2157"/>
<gene>
    <name evidence="4" type="ORF">SAMN04488694_101208</name>
    <name evidence="3" type="ORF">SAMN05192552_1002178</name>
</gene>
<feature type="transmembrane region" description="Helical" evidence="2">
    <location>
        <begin position="74"/>
        <end position="92"/>
    </location>
</feature>
<evidence type="ECO:0000313" key="3">
    <source>
        <dbReference type="EMBL" id="SDC23072.1"/>
    </source>
</evidence>
<dbReference type="EMBL" id="FMZP01000002">
    <property type="protein sequence ID" value="SDC23072.1"/>
    <property type="molecule type" value="Genomic_DNA"/>
</dbReference>
<evidence type="ECO:0000313" key="4">
    <source>
        <dbReference type="EMBL" id="SES71425.1"/>
    </source>
</evidence>
<evidence type="ECO:0000313" key="6">
    <source>
        <dbReference type="Proteomes" id="UP000324021"/>
    </source>
</evidence>
<reference evidence="5 6" key="2">
    <citation type="submission" date="2016-10" db="EMBL/GenBank/DDBJ databases">
        <authorList>
            <person name="Varghese N."/>
            <person name="Submissions S."/>
        </authorList>
    </citation>
    <scope>NUCLEOTIDE SEQUENCE [LARGE SCALE GENOMIC DNA]</scope>
    <source>
        <strain evidence="3 6">CDM_1</strain>
        <strain evidence="5">CDM_6</strain>
    </source>
</reference>
<name>A0A1G6JWD8_9EURY</name>
<dbReference type="EMBL" id="FOIC01000001">
    <property type="protein sequence ID" value="SES71425.1"/>
    <property type="molecule type" value="Genomic_DNA"/>
</dbReference>
<evidence type="ECO:0000256" key="1">
    <source>
        <dbReference type="SAM" id="MobiDB-lite"/>
    </source>
</evidence>
<dbReference type="STRING" id="392421.SAMN04488694_101208"/>
<dbReference type="AlphaFoldDB" id="A0A1G6JWD8"/>
<evidence type="ECO:0000256" key="2">
    <source>
        <dbReference type="SAM" id="Phobius"/>
    </source>
</evidence>